<dbReference type="STRING" id="94237.ENSMMOP00000019297"/>
<reference evidence="2" key="2">
    <citation type="submission" date="2025-09" db="UniProtKB">
        <authorList>
            <consortium name="Ensembl"/>
        </authorList>
    </citation>
    <scope>IDENTIFICATION</scope>
</reference>
<proteinExistence type="predicted"/>
<dbReference type="AlphaFoldDB" id="A0A3Q3X2D2"/>
<organism evidence="2 3">
    <name type="scientific">Mola mola</name>
    <name type="common">Ocean sunfish</name>
    <name type="synonym">Tetraodon mola</name>
    <dbReference type="NCBI Taxonomy" id="94237"/>
    <lineage>
        <taxon>Eukaryota</taxon>
        <taxon>Metazoa</taxon>
        <taxon>Chordata</taxon>
        <taxon>Craniata</taxon>
        <taxon>Vertebrata</taxon>
        <taxon>Euteleostomi</taxon>
        <taxon>Actinopterygii</taxon>
        <taxon>Neopterygii</taxon>
        <taxon>Teleostei</taxon>
        <taxon>Neoteleostei</taxon>
        <taxon>Acanthomorphata</taxon>
        <taxon>Eupercaria</taxon>
        <taxon>Tetraodontiformes</taxon>
        <taxon>Molidae</taxon>
        <taxon>Mola</taxon>
    </lineage>
</organism>
<feature type="transmembrane region" description="Helical" evidence="1">
    <location>
        <begin position="78"/>
        <end position="96"/>
    </location>
</feature>
<keyword evidence="1" id="KW-0812">Transmembrane</keyword>
<keyword evidence="3" id="KW-1185">Reference proteome</keyword>
<accession>A0A3Q3X2D2</accession>
<protein>
    <submittedName>
        <fullName evidence="2">Uncharacterized protein</fullName>
    </submittedName>
</protein>
<dbReference type="Proteomes" id="UP000261620">
    <property type="component" value="Unplaced"/>
</dbReference>
<reference evidence="2" key="1">
    <citation type="submission" date="2025-08" db="UniProtKB">
        <authorList>
            <consortium name="Ensembl"/>
        </authorList>
    </citation>
    <scope>IDENTIFICATION</scope>
</reference>
<keyword evidence="1" id="KW-0472">Membrane</keyword>
<evidence type="ECO:0000313" key="2">
    <source>
        <dbReference type="Ensembl" id="ENSMMOP00000019297.1"/>
    </source>
</evidence>
<dbReference type="Ensembl" id="ENSMMOT00000019618.1">
    <property type="protein sequence ID" value="ENSMMOP00000019297.1"/>
    <property type="gene ID" value="ENSMMOG00000014609.1"/>
</dbReference>
<name>A0A3Q3X2D2_MOLML</name>
<sequence>YELKDGNITACLATGFSRYNQNNNSQVFNGTQPVRIFNDSLLNQVVLLSQGEEQQWSAARLVFHLTQRLDLLARGSSAGFMSVMSLFADLMVNLVTLTVTGLRILLVKTVVFNILMTFRLWISQCE</sequence>
<keyword evidence="1" id="KW-1133">Transmembrane helix</keyword>
<evidence type="ECO:0000256" key="1">
    <source>
        <dbReference type="SAM" id="Phobius"/>
    </source>
</evidence>
<evidence type="ECO:0000313" key="3">
    <source>
        <dbReference type="Proteomes" id="UP000261620"/>
    </source>
</evidence>
<dbReference type="OMA" id="WSSQCEY"/>